<dbReference type="Proteomes" id="UP000324800">
    <property type="component" value="Unassembled WGS sequence"/>
</dbReference>
<reference evidence="1 2" key="1">
    <citation type="submission" date="2019-03" db="EMBL/GenBank/DDBJ databases">
        <title>Single cell metagenomics reveals metabolic interactions within the superorganism composed of flagellate Streblomastix strix and complex community of Bacteroidetes bacteria on its surface.</title>
        <authorList>
            <person name="Treitli S.C."/>
            <person name="Kolisko M."/>
            <person name="Husnik F."/>
            <person name="Keeling P."/>
            <person name="Hampl V."/>
        </authorList>
    </citation>
    <scope>NUCLEOTIDE SEQUENCE [LARGE SCALE GENOMIC DNA]</scope>
    <source>
        <strain evidence="1">ST1C</strain>
    </source>
</reference>
<protein>
    <submittedName>
        <fullName evidence="1">Uncharacterized protein</fullName>
    </submittedName>
</protein>
<proteinExistence type="predicted"/>
<organism evidence="1 2">
    <name type="scientific">Streblomastix strix</name>
    <dbReference type="NCBI Taxonomy" id="222440"/>
    <lineage>
        <taxon>Eukaryota</taxon>
        <taxon>Metamonada</taxon>
        <taxon>Preaxostyla</taxon>
        <taxon>Oxymonadida</taxon>
        <taxon>Streblomastigidae</taxon>
        <taxon>Streblomastix</taxon>
    </lineage>
</organism>
<evidence type="ECO:0000313" key="1">
    <source>
        <dbReference type="EMBL" id="KAA6389728.1"/>
    </source>
</evidence>
<name>A0A5J4W4G6_9EUKA</name>
<evidence type="ECO:0000313" key="2">
    <source>
        <dbReference type="Proteomes" id="UP000324800"/>
    </source>
</evidence>
<dbReference type="EMBL" id="SNRW01003480">
    <property type="protein sequence ID" value="KAA6389728.1"/>
    <property type="molecule type" value="Genomic_DNA"/>
</dbReference>
<gene>
    <name evidence="1" type="ORF">EZS28_014745</name>
</gene>
<dbReference type="AlphaFoldDB" id="A0A5J4W4G6"/>
<comment type="caution">
    <text evidence="1">The sequence shown here is derived from an EMBL/GenBank/DDBJ whole genome shotgun (WGS) entry which is preliminary data.</text>
</comment>
<accession>A0A5J4W4G6</accession>
<sequence>MKFQASTAASDDDELIHFQNFQILYSINLLDSDLIDSNWEIMAGIRVISSDTVSLMVQYFHPYSIVRKKKGLIQKIQIKKGANLIIRFVKKIIVMLITNAIMKMMKKIKIDLVASVGCRQFASFFACPGL</sequence>